<dbReference type="InterPro" id="IPR045380">
    <property type="entry name" value="LD_TPept_scaffold_dom"/>
</dbReference>
<protein>
    <submittedName>
        <fullName evidence="9">L,D-transpeptidase family protein</fullName>
    </submittedName>
</protein>
<keyword evidence="4 7" id="KW-0133">Cell shape</keyword>
<reference evidence="10" key="1">
    <citation type="journal article" date="2019" name="Int. J. Syst. Evol. Microbiol.">
        <title>The Global Catalogue of Microorganisms (GCM) 10K type strain sequencing project: providing services to taxonomists for standard genome sequencing and annotation.</title>
        <authorList>
            <consortium name="The Broad Institute Genomics Platform"/>
            <consortium name="The Broad Institute Genome Sequencing Center for Infectious Disease"/>
            <person name="Wu L."/>
            <person name="Ma J."/>
        </authorList>
    </citation>
    <scope>NUCLEOTIDE SEQUENCE [LARGE SCALE GENOMIC DNA]</scope>
    <source>
        <strain evidence="10">KCTC 42644</strain>
    </source>
</reference>
<dbReference type="Pfam" id="PF03734">
    <property type="entry name" value="YkuD"/>
    <property type="match status" value="1"/>
</dbReference>
<dbReference type="Pfam" id="PF20142">
    <property type="entry name" value="Scaffold"/>
    <property type="match status" value="1"/>
</dbReference>
<evidence type="ECO:0000256" key="2">
    <source>
        <dbReference type="ARBA" id="ARBA00005992"/>
    </source>
</evidence>
<dbReference type="EMBL" id="JBHRXV010000001">
    <property type="protein sequence ID" value="MFC3711511.1"/>
    <property type="molecule type" value="Genomic_DNA"/>
</dbReference>
<gene>
    <name evidence="9" type="ORF">ACFOMD_02945</name>
</gene>
<dbReference type="Proteomes" id="UP001595615">
    <property type="component" value="Unassembled WGS sequence"/>
</dbReference>
<feature type="active site" description="Nucleophile" evidence="7">
    <location>
        <position position="304"/>
    </location>
</feature>
<dbReference type="CDD" id="cd16913">
    <property type="entry name" value="YkuD_like"/>
    <property type="match status" value="1"/>
</dbReference>
<keyword evidence="10" id="KW-1185">Reference proteome</keyword>
<comment type="similarity">
    <text evidence="2">Belongs to the YkuD family.</text>
</comment>
<dbReference type="InterPro" id="IPR038063">
    <property type="entry name" value="Transpep_catalytic_dom"/>
</dbReference>
<dbReference type="PANTHER" id="PTHR41533">
    <property type="entry name" value="L,D-TRANSPEPTIDASE HI_1667-RELATED"/>
    <property type="match status" value="1"/>
</dbReference>
<evidence type="ECO:0000256" key="6">
    <source>
        <dbReference type="ARBA" id="ARBA00023316"/>
    </source>
</evidence>
<comment type="pathway">
    <text evidence="1 7">Cell wall biogenesis; peptidoglycan biosynthesis.</text>
</comment>
<evidence type="ECO:0000313" key="10">
    <source>
        <dbReference type="Proteomes" id="UP001595615"/>
    </source>
</evidence>
<sequence length="390" mass="42323">MPAPSLAEVPVAAPTMTSAPVAQVPSVTWSKSSAKALIEVIEASADEGLDPADYGADRLRDAMERGQIDPVAFNAAAMKLASDYRYGRVPRNERVDWFSEPANPILLATLVANGINDDKVEKTFDKLLPQTEDYKSLKRALAETPASDTAKRTALMVNLERWRWMPREMGNKHIFVNIPSYRVELVEDGAVVAEHAAIVGKPASPTPQFSTEVKAVRFNPGWAVPPGLKKQKLAMYQRNPAAARRAGYSVKQGPDGPAIFQAPGPGNALGQVRLVMPNPYMIYLHDTPEKKLFGKEARALSQGCVRTDRPVEFAERLLTEDGTSSSEIDAALAKRNTTRELSLNKSVPVHIAYFTAEADEGGSVKMLSDPYGRDARVARALGGSVALASK</sequence>
<dbReference type="InterPro" id="IPR052905">
    <property type="entry name" value="LD-transpeptidase_YkuD-like"/>
</dbReference>
<dbReference type="PANTHER" id="PTHR41533:SF2">
    <property type="entry name" value="BLR7131 PROTEIN"/>
    <property type="match status" value="1"/>
</dbReference>
<evidence type="ECO:0000256" key="3">
    <source>
        <dbReference type="ARBA" id="ARBA00022679"/>
    </source>
</evidence>
<evidence type="ECO:0000256" key="4">
    <source>
        <dbReference type="ARBA" id="ARBA00022960"/>
    </source>
</evidence>
<dbReference type="SUPFAM" id="SSF141523">
    <property type="entry name" value="L,D-transpeptidase catalytic domain-like"/>
    <property type="match status" value="1"/>
</dbReference>
<dbReference type="InterPro" id="IPR005490">
    <property type="entry name" value="LD_TPept_cat_dom"/>
</dbReference>
<feature type="active site" description="Proton donor/acceptor" evidence="7">
    <location>
        <position position="285"/>
    </location>
</feature>
<name>A0ABV7X5V0_9SPHN</name>
<comment type="caution">
    <text evidence="9">The sequence shown here is derived from an EMBL/GenBank/DDBJ whole genome shotgun (WGS) entry which is preliminary data.</text>
</comment>
<evidence type="ECO:0000259" key="8">
    <source>
        <dbReference type="PROSITE" id="PS52029"/>
    </source>
</evidence>
<dbReference type="PROSITE" id="PS52029">
    <property type="entry name" value="LD_TPASE"/>
    <property type="match status" value="1"/>
</dbReference>
<accession>A0ABV7X5V0</accession>
<keyword evidence="3" id="KW-0808">Transferase</keyword>
<dbReference type="RefSeq" id="WP_380856555.1">
    <property type="nucleotide sequence ID" value="NZ_JBHRXV010000001.1"/>
</dbReference>
<evidence type="ECO:0000256" key="1">
    <source>
        <dbReference type="ARBA" id="ARBA00004752"/>
    </source>
</evidence>
<evidence type="ECO:0000256" key="7">
    <source>
        <dbReference type="PROSITE-ProRule" id="PRU01373"/>
    </source>
</evidence>
<feature type="domain" description="L,D-TPase catalytic" evidence="8">
    <location>
        <begin position="172"/>
        <end position="328"/>
    </location>
</feature>
<evidence type="ECO:0000256" key="5">
    <source>
        <dbReference type="ARBA" id="ARBA00022984"/>
    </source>
</evidence>
<proteinExistence type="inferred from homology"/>
<keyword evidence="5 7" id="KW-0573">Peptidoglycan synthesis</keyword>
<dbReference type="Gene3D" id="2.40.440.10">
    <property type="entry name" value="L,D-transpeptidase catalytic domain-like"/>
    <property type="match status" value="1"/>
</dbReference>
<evidence type="ECO:0000313" key="9">
    <source>
        <dbReference type="EMBL" id="MFC3711511.1"/>
    </source>
</evidence>
<organism evidence="9 10">
    <name type="scientific">Sphingoaurantiacus capsulatus</name>
    <dbReference type="NCBI Taxonomy" id="1771310"/>
    <lineage>
        <taxon>Bacteria</taxon>
        <taxon>Pseudomonadati</taxon>
        <taxon>Pseudomonadota</taxon>
        <taxon>Alphaproteobacteria</taxon>
        <taxon>Sphingomonadales</taxon>
        <taxon>Sphingosinicellaceae</taxon>
        <taxon>Sphingoaurantiacus</taxon>
    </lineage>
</organism>
<keyword evidence="6 7" id="KW-0961">Cell wall biogenesis/degradation</keyword>